<dbReference type="GeneTree" id="ENSGT00620000089136"/>
<name>A0A8C5QNJ9_9ANUR</name>
<dbReference type="PANTHER" id="PTHR39244">
    <property type="entry name" value="NATTERIN-4"/>
    <property type="match status" value="1"/>
</dbReference>
<keyword evidence="3" id="KW-1185">Reference proteome</keyword>
<evidence type="ECO:0000313" key="3">
    <source>
        <dbReference type="Proteomes" id="UP000694569"/>
    </source>
</evidence>
<protein>
    <recommendedName>
        <fullName evidence="1">Tachylectin 2 domain-containing protein</fullName>
    </recommendedName>
</protein>
<dbReference type="PANTHER" id="PTHR39244:SF5">
    <property type="entry name" value="NATTERIN-3-LIKE"/>
    <property type="match status" value="1"/>
</dbReference>
<evidence type="ECO:0000313" key="2">
    <source>
        <dbReference type="Ensembl" id="ENSLLEP00000040197.1"/>
    </source>
</evidence>
<dbReference type="Ensembl" id="ENSLLET00000041823.1">
    <property type="protein sequence ID" value="ENSLLEP00000040197.1"/>
    <property type="gene ID" value="ENSLLEG00000025559.1"/>
</dbReference>
<dbReference type="Proteomes" id="UP000694569">
    <property type="component" value="Unplaced"/>
</dbReference>
<dbReference type="InterPro" id="IPR036813">
    <property type="entry name" value="Tachylectin2_sf"/>
</dbReference>
<feature type="domain" description="Tachylectin 2" evidence="1">
    <location>
        <begin position="49"/>
        <end position="268"/>
    </location>
</feature>
<dbReference type="Gene3D" id="2.115.10.10">
    <property type="entry name" value="Tachylectin 2"/>
    <property type="match status" value="1"/>
</dbReference>
<organism evidence="2 3">
    <name type="scientific">Leptobrachium leishanense</name>
    <name type="common">Leishan spiny toad</name>
    <dbReference type="NCBI Taxonomy" id="445787"/>
    <lineage>
        <taxon>Eukaryota</taxon>
        <taxon>Metazoa</taxon>
        <taxon>Chordata</taxon>
        <taxon>Craniata</taxon>
        <taxon>Vertebrata</taxon>
        <taxon>Euteleostomi</taxon>
        <taxon>Amphibia</taxon>
        <taxon>Batrachia</taxon>
        <taxon>Anura</taxon>
        <taxon>Pelobatoidea</taxon>
        <taxon>Megophryidae</taxon>
        <taxon>Leptobrachium</taxon>
    </lineage>
</organism>
<sequence>LFSVIDLFIINHSILCKFQTFSFNSFFENSRPRVCGDTILFAVRGSYASAGLPPKNISDSFYDRSTTVGKLSNVSKVVFNPDGELFAVRGAELYRGSMPSNGGQDWFSTAKRVGKTDWDKFKFLLIDPLGVLYAVTKNGELYKGPAPSNENVSWLYGEATKVGTSGWSKFDNLFFDLNGNLYAVTDDDKLVMGSPPTKPDDRWLDSSTTVGKGGWRVLSHFMAVSTDEALWCVDSRNGNIYKGPIPTKDDTSCYLYRAEKLGWSYNMYPLMSFTIDKTMLSIVSCEFLPELGKIASQTTEVVQTQIYVNRSSSPLKHSFTFSKTLTEISTFSQDHEFTVAAGAELTFKGGVPFIAETEAKIFINVSTTHSWNFKKENQTQTTFSSSTDVEVPAGRAIRMIASVTRGEMDVPYRMVISTLFGFKTTITGIWQGVNRYNLMVTQEDYKP</sequence>
<dbReference type="Pfam" id="PF14517">
    <property type="entry name" value="Tachylectin"/>
    <property type="match status" value="1"/>
</dbReference>
<evidence type="ECO:0000259" key="1">
    <source>
        <dbReference type="Pfam" id="PF14517"/>
    </source>
</evidence>
<dbReference type="Pfam" id="PF03318">
    <property type="entry name" value="ETX_MTX2"/>
    <property type="match status" value="1"/>
</dbReference>
<reference evidence="2" key="2">
    <citation type="submission" date="2025-09" db="UniProtKB">
        <authorList>
            <consortium name="Ensembl"/>
        </authorList>
    </citation>
    <scope>IDENTIFICATION</scope>
</reference>
<dbReference type="InterPro" id="IPR004991">
    <property type="entry name" value="Aerolysin-like"/>
</dbReference>
<dbReference type="InterPro" id="IPR023294">
    <property type="entry name" value="Tachylectin2"/>
</dbReference>
<reference evidence="2" key="1">
    <citation type="submission" date="2025-08" db="UniProtKB">
        <authorList>
            <consortium name="Ensembl"/>
        </authorList>
    </citation>
    <scope>IDENTIFICATION</scope>
</reference>
<dbReference type="OrthoDB" id="1925699at2759"/>
<accession>A0A8C5QNJ9</accession>
<dbReference type="SUPFAM" id="SSF56973">
    <property type="entry name" value="Aerolisin/ETX pore-forming domain"/>
    <property type="match status" value="1"/>
</dbReference>
<dbReference type="InterPro" id="IPR053237">
    <property type="entry name" value="Natterin_C"/>
</dbReference>
<proteinExistence type="predicted"/>
<dbReference type="Gene3D" id="2.170.15.10">
    <property type="entry name" value="Proaerolysin, chain A, domain 3"/>
    <property type="match status" value="1"/>
</dbReference>
<dbReference type="SUPFAM" id="SSF50934">
    <property type="entry name" value="Tachylectin-2"/>
    <property type="match status" value="1"/>
</dbReference>
<dbReference type="AlphaFoldDB" id="A0A8C5QNJ9"/>